<dbReference type="STRING" id="35608.A0A2U1N1V5"/>
<protein>
    <submittedName>
        <fullName evidence="1">Basic helix-loop-helix (BHLH) DNA-binding superfamily protein</fullName>
    </submittedName>
</protein>
<reference evidence="1 2" key="1">
    <citation type="journal article" date="2018" name="Mol. Plant">
        <title>The genome of Artemisia annua provides insight into the evolution of Asteraceae family and artemisinin biosynthesis.</title>
        <authorList>
            <person name="Shen Q."/>
            <person name="Zhang L."/>
            <person name="Liao Z."/>
            <person name="Wang S."/>
            <person name="Yan T."/>
            <person name="Shi P."/>
            <person name="Liu M."/>
            <person name="Fu X."/>
            <person name="Pan Q."/>
            <person name="Wang Y."/>
            <person name="Lv Z."/>
            <person name="Lu X."/>
            <person name="Zhang F."/>
            <person name="Jiang W."/>
            <person name="Ma Y."/>
            <person name="Chen M."/>
            <person name="Hao X."/>
            <person name="Li L."/>
            <person name="Tang Y."/>
            <person name="Lv G."/>
            <person name="Zhou Y."/>
            <person name="Sun X."/>
            <person name="Brodelius P.E."/>
            <person name="Rose J.K.C."/>
            <person name="Tang K."/>
        </authorList>
    </citation>
    <scope>NUCLEOTIDE SEQUENCE [LARGE SCALE GENOMIC DNA]</scope>
    <source>
        <strain evidence="2">cv. Huhao1</strain>
        <tissue evidence="1">Leaf</tissue>
    </source>
</reference>
<dbReference type="GO" id="GO:0003677">
    <property type="term" value="F:DNA binding"/>
    <property type="evidence" value="ECO:0007669"/>
    <property type="project" value="UniProtKB-KW"/>
</dbReference>
<organism evidence="1 2">
    <name type="scientific">Artemisia annua</name>
    <name type="common">Sweet wormwood</name>
    <dbReference type="NCBI Taxonomy" id="35608"/>
    <lineage>
        <taxon>Eukaryota</taxon>
        <taxon>Viridiplantae</taxon>
        <taxon>Streptophyta</taxon>
        <taxon>Embryophyta</taxon>
        <taxon>Tracheophyta</taxon>
        <taxon>Spermatophyta</taxon>
        <taxon>Magnoliopsida</taxon>
        <taxon>eudicotyledons</taxon>
        <taxon>Gunneridae</taxon>
        <taxon>Pentapetalae</taxon>
        <taxon>asterids</taxon>
        <taxon>campanulids</taxon>
        <taxon>Asterales</taxon>
        <taxon>Asteraceae</taxon>
        <taxon>Asteroideae</taxon>
        <taxon>Anthemideae</taxon>
        <taxon>Artemisiinae</taxon>
        <taxon>Artemisia</taxon>
    </lineage>
</organism>
<dbReference type="AlphaFoldDB" id="A0A2U1N1V5"/>
<sequence>MSLAHIFAHHLLLQRHINLMVKSNIIFRIRVKRVIMVHHRLACAFHEDVLCISVFPVVKLLQEVHRMHMVVRDVVWGIMIRTLADAKDYIAQVLDDQKDQNNHFQPPISPATMLENLNLSPNNISDNHMHPMNFLQQFNYGENRNTKNIFMEGTSEPTMNHDDPFDPNSEDNVGFDHEIDMALQEQMMSENMGKAHLMEPLENTPKKQGNDMNRSDFVSDSTLIALVEQKDNMGMENIRLIEEMEKYHF</sequence>
<dbReference type="Proteomes" id="UP000245207">
    <property type="component" value="Unassembled WGS sequence"/>
</dbReference>
<name>A0A2U1N1V5_ARTAN</name>
<accession>A0A2U1N1V5</accession>
<dbReference type="OrthoDB" id="1890947at2759"/>
<evidence type="ECO:0000313" key="2">
    <source>
        <dbReference type="Proteomes" id="UP000245207"/>
    </source>
</evidence>
<comment type="caution">
    <text evidence="1">The sequence shown here is derived from an EMBL/GenBank/DDBJ whole genome shotgun (WGS) entry which is preliminary data.</text>
</comment>
<proteinExistence type="predicted"/>
<evidence type="ECO:0000313" key="1">
    <source>
        <dbReference type="EMBL" id="PWA67500.1"/>
    </source>
</evidence>
<keyword evidence="1" id="KW-0238">DNA-binding</keyword>
<keyword evidence="2" id="KW-1185">Reference proteome</keyword>
<gene>
    <name evidence="1" type="ORF">CTI12_AA317520</name>
</gene>
<dbReference type="EMBL" id="PKPP01003821">
    <property type="protein sequence ID" value="PWA67500.1"/>
    <property type="molecule type" value="Genomic_DNA"/>
</dbReference>